<dbReference type="InterPro" id="IPR001002">
    <property type="entry name" value="Chitin-bd_1"/>
</dbReference>
<comment type="caution">
    <text evidence="6">The sequence shown here is derived from an EMBL/GenBank/DDBJ whole genome shotgun (WGS) entry which is preliminary data.</text>
</comment>
<feature type="domain" description="Chitin-binding type-1" evidence="5">
    <location>
        <begin position="30"/>
        <end position="72"/>
    </location>
</feature>
<feature type="disulfide bond" evidence="3">
    <location>
        <begin position="91"/>
        <end position="105"/>
    </location>
</feature>
<protein>
    <recommendedName>
        <fullName evidence="5">Chitin-binding type-1 domain-containing protein</fullName>
    </recommendedName>
</protein>
<keyword evidence="7" id="KW-1185">Reference proteome</keyword>
<dbReference type="SMART" id="SM00270">
    <property type="entry name" value="ChtBD1"/>
    <property type="match status" value="3"/>
</dbReference>
<accession>A0AAE0I8S5</accession>
<evidence type="ECO:0000313" key="6">
    <source>
        <dbReference type="EMBL" id="KAK3320561.1"/>
    </source>
</evidence>
<evidence type="ECO:0000256" key="3">
    <source>
        <dbReference type="PROSITE-ProRule" id="PRU00261"/>
    </source>
</evidence>
<gene>
    <name evidence="6" type="ORF">B0T19DRAFT_243133</name>
</gene>
<feature type="disulfide bond" evidence="3">
    <location>
        <begin position="150"/>
        <end position="164"/>
    </location>
</feature>
<evidence type="ECO:0000259" key="5">
    <source>
        <dbReference type="PROSITE" id="PS50941"/>
    </source>
</evidence>
<evidence type="ECO:0000256" key="2">
    <source>
        <dbReference type="ARBA" id="ARBA00023157"/>
    </source>
</evidence>
<feature type="signal peptide" evidence="4">
    <location>
        <begin position="1"/>
        <end position="23"/>
    </location>
</feature>
<evidence type="ECO:0000256" key="4">
    <source>
        <dbReference type="SAM" id="SignalP"/>
    </source>
</evidence>
<dbReference type="InterPro" id="IPR036861">
    <property type="entry name" value="Endochitinase-like_sf"/>
</dbReference>
<dbReference type="GO" id="GO:0008061">
    <property type="term" value="F:chitin binding"/>
    <property type="evidence" value="ECO:0007669"/>
    <property type="project" value="UniProtKB-UniRule"/>
</dbReference>
<keyword evidence="1 3" id="KW-0147">Chitin-binding</keyword>
<dbReference type="EMBL" id="JAUEPO010000005">
    <property type="protein sequence ID" value="KAK3320561.1"/>
    <property type="molecule type" value="Genomic_DNA"/>
</dbReference>
<dbReference type="PROSITE" id="PS50941">
    <property type="entry name" value="CHIT_BIND_I_2"/>
    <property type="match status" value="3"/>
</dbReference>
<keyword evidence="4" id="KW-0732">Signal</keyword>
<dbReference type="AlphaFoldDB" id="A0AAE0I8S5"/>
<evidence type="ECO:0000256" key="1">
    <source>
        <dbReference type="ARBA" id="ARBA00022669"/>
    </source>
</evidence>
<dbReference type="CDD" id="cd00035">
    <property type="entry name" value="ChtBD1"/>
    <property type="match status" value="1"/>
</dbReference>
<feature type="disulfide bond" evidence="3">
    <location>
        <begin position="40"/>
        <end position="52"/>
    </location>
</feature>
<dbReference type="Proteomes" id="UP001286456">
    <property type="component" value="Unassembled WGS sequence"/>
</dbReference>
<dbReference type="PANTHER" id="PTHR47849">
    <property type="entry name" value="CHITIN-BINDING LECTIN 1"/>
    <property type="match status" value="1"/>
</dbReference>
<organism evidence="6 7">
    <name type="scientific">Cercophora scortea</name>
    <dbReference type="NCBI Taxonomy" id="314031"/>
    <lineage>
        <taxon>Eukaryota</taxon>
        <taxon>Fungi</taxon>
        <taxon>Dikarya</taxon>
        <taxon>Ascomycota</taxon>
        <taxon>Pezizomycotina</taxon>
        <taxon>Sordariomycetes</taxon>
        <taxon>Sordariomycetidae</taxon>
        <taxon>Sordariales</taxon>
        <taxon>Lasiosphaeriaceae</taxon>
        <taxon>Cercophora</taxon>
    </lineage>
</organism>
<reference evidence="6" key="1">
    <citation type="journal article" date="2023" name="Mol. Phylogenet. Evol.">
        <title>Genome-scale phylogeny and comparative genomics of the fungal order Sordariales.</title>
        <authorList>
            <person name="Hensen N."/>
            <person name="Bonometti L."/>
            <person name="Westerberg I."/>
            <person name="Brannstrom I.O."/>
            <person name="Guillou S."/>
            <person name="Cros-Aarteil S."/>
            <person name="Calhoun S."/>
            <person name="Haridas S."/>
            <person name="Kuo A."/>
            <person name="Mondo S."/>
            <person name="Pangilinan J."/>
            <person name="Riley R."/>
            <person name="LaButti K."/>
            <person name="Andreopoulos B."/>
            <person name="Lipzen A."/>
            <person name="Chen C."/>
            <person name="Yan M."/>
            <person name="Daum C."/>
            <person name="Ng V."/>
            <person name="Clum A."/>
            <person name="Steindorff A."/>
            <person name="Ohm R.A."/>
            <person name="Martin F."/>
            <person name="Silar P."/>
            <person name="Natvig D.O."/>
            <person name="Lalanne C."/>
            <person name="Gautier V."/>
            <person name="Ament-Velasquez S.L."/>
            <person name="Kruys A."/>
            <person name="Hutchinson M.I."/>
            <person name="Powell A.J."/>
            <person name="Barry K."/>
            <person name="Miller A.N."/>
            <person name="Grigoriev I.V."/>
            <person name="Debuchy R."/>
            <person name="Gladieux P."/>
            <person name="Hiltunen Thoren M."/>
            <person name="Johannesson H."/>
        </authorList>
    </citation>
    <scope>NUCLEOTIDE SEQUENCE</scope>
    <source>
        <strain evidence="6">SMH4131-1</strain>
    </source>
</reference>
<feature type="disulfide bond" evidence="3">
    <location>
        <begin position="45"/>
        <end position="59"/>
    </location>
</feature>
<dbReference type="PANTHER" id="PTHR47849:SF8">
    <property type="entry name" value="LECTIN"/>
    <property type="match status" value="1"/>
</dbReference>
<keyword evidence="2 3" id="KW-1015">Disulfide bond</keyword>
<comment type="caution">
    <text evidence="3">Lacks conserved residue(s) required for the propagation of feature annotation.</text>
</comment>
<dbReference type="Pfam" id="PF00187">
    <property type="entry name" value="Chitin_bind_1"/>
    <property type="match status" value="3"/>
</dbReference>
<proteinExistence type="predicted"/>
<dbReference type="Gene3D" id="3.30.60.10">
    <property type="entry name" value="Endochitinase-like"/>
    <property type="match status" value="3"/>
</dbReference>
<dbReference type="PROSITE" id="PS00026">
    <property type="entry name" value="CHIT_BIND_I_1"/>
    <property type="match status" value="1"/>
</dbReference>
<feature type="domain" description="Chitin-binding type-1" evidence="5">
    <location>
        <begin position="76"/>
        <end position="119"/>
    </location>
</feature>
<feature type="disulfide bond" evidence="3">
    <location>
        <begin position="86"/>
        <end position="98"/>
    </location>
</feature>
<dbReference type="InterPro" id="IPR018371">
    <property type="entry name" value="Chitin-binding_1_CS"/>
</dbReference>
<sequence>MILLNLLLCSVAGLAAVLPEVDTGPLLEKRNNCGAGIGSCAPGFCCSQWGYCGTTDEYCAAGCQPAFGACKNVIPTGACGAGIGSCQPGYCCSKWGFCGTTPDYCDLPGCQAAFGRCNGPSPTPALSTDASCGPSPSGGTTCKGTVFGQCCSKWGWCGTTPQHCDLSAGCQPGFGTCS</sequence>
<evidence type="ECO:0000313" key="7">
    <source>
        <dbReference type="Proteomes" id="UP001286456"/>
    </source>
</evidence>
<feature type="chain" id="PRO_5042167945" description="Chitin-binding type-1 domain-containing protein" evidence="4">
    <location>
        <begin position="24"/>
        <end position="178"/>
    </location>
</feature>
<reference evidence="6" key="2">
    <citation type="submission" date="2023-06" db="EMBL/GenBank/DDBJ databases">
        <authorList>
            <consortium name="Lawrence Berkeley National Laboratory"/>
            <person name="Haridas S."/>
            <person name="Hensen N."/>
            <person name="Bonometti L."/>
            <person name="Westerberg I."/>
            <person name="Brannstrom I.O."/>
            <person name="Guillou S."/>
            <person name="Cros-Aarteil S."/>
            <person name="Calhoun S."/>
            <person name="Kuo A."/>
            <person name="Mondo S."/>
            <person name="Pangilinan J."/>
            <person name="Riley R."/>
            <person name="Labutti K."/>
            <person name="Andreopoulos B."/>
            <person name="Lipzen A."/>
            <person name="Chen C."/>
            <person name="Yanf M."/>
            <person name="Daum C."/>
            <person name="Ng V."/>
            <person name="Clum A."/>
            <person name="Steindorff A."/>
            <person name="Ohm R."/>
            <person name="Martin F."/>
            <person name="Silar P."/>
            <person name="Natvig D."/>
            <person name="Lalanne C."/>
            <person name="Gautier V."/>
            <person name="Ament-Velasquez S.L."/>
            <person name="Kruys A."/>
            <person name="Hutchinson M.I."/>
            <person name="Powell A.J."/>
            <person name="Barry K."/>
            <person name="Miller A.N."/>
            <person name="Grigoriev I.V."/>
            <person name="Debuchy R."/>
            <person name="Gladieux P."/>
            <person name="Thoren M.H."/>
            <person name="Johannesson H."/>
        </authorList>
    </citation>
    <scope>NUCLEOTIDE SEQUENCE</scope>
    <source>
        <strain evidence="6">SMH4131-1</strain>
    </source>
</reference>
<dbReference type="SUPFAM" id="SSF57016">
    <property type="entry name" value="Plant lectins/antimicrobial peptides"/>
    <property type="match status" value="3"/>
</dbReference>
<name>A0AAE0I8S5_9PEZI</name>
<feature type="domain" description="Chitin-binding type-1" evidence="5">
    <location>
        <begin position="129"/>
        <end position="178"/>
    </location>
</feature>